<evidence type="ECO:0008006" key="4">
    <source>
        <dbReference type="Google" id="ProtNLM"/>
    </source>
</evidence>
<proteinExistence type="predicted"/>
<gene>
    <name evidence="2" type="ORF">ND2E_0094</name>
</gene>
<evidence type="ECO:0000256" key="1">
    <source>
        <dbReference type="SAM" id="MobiDB-lite"/>
    </source>
</evidence>
<organism evidence="2 3">
    <name type="scientific">Colwellia psychrerythraea</name>
    <name type="common">Vibrio psychroerythus</name>
    <dbReference type="NCBI Taxonomy" id="28229"/>
    <lineage>
        <taxon>Bacteria</taxon>
        <taxon>Pseudomonadati</taxon>
        <taxon>Pseudomonadota</taxon>
        <taxon>Gammaproteobacteria</taxon>
        <taxon>Alteromonadales</taxon>
        <taxon>Colwelliaceae</taxon>
        <taxon>Colwellia</taxon>
    </lineage>
</organism>
<evidence type="ECO:0000313" key="2">
    <source>
        <dbReference type="EMBL" id="KGJ88801.1"/>
    </source>
</evidence>
<evidence type="ECO:0000313" key="3">
    <source>
        <dbReference type="Proteomes" id="UP000029843"/>
    </source>
</evidence>
<dbReference type="RefSeq" id="WP_033094711.1">
    <property type="nucleotide sequence ID" value="NZ_JQED01000042.1"/>
</dbReference>
<dbReference type="AlphaFoldDB" id="A0A099KEK7"/>
<feature type="compositionally biased region" description="Low complexity" evidence="1">
    <location>
        <begin position="791"/>
        <end position="805"/>
    </location>
</feature>
<comment type="caution">
    <text evidence="2">The sequence shown here is derived from an EMBL/GenBank/DDBJ whole genome shotgun (WGS) entry which is preliminary data.</text>
</comment>
<feature type="region of interest" description="Disordered" evidence="1">
    <location>
        <begin position="791"/>
        <end position="811"/>
    </location>
</feature>
<dbReference type="EMBL" id="JQED01000042">
    <property type="protein sequence ID" value="KGJ88801.1"/>
    <property type="molecule type" value="Genomic_DNA"/>
</dbReference>
<dbReference type="Proteomes" id="UP000029843">
    <property type="component" value="Unassembled WGS sequence"/>
</dbReference>
<feature type="non-terminal residue" evidence="2">
    <location>
        <position position="1"/>
    </location>
</feature>
<sequence length="811" mass="86599">AEKSIKINGVPVGTYQVVVAAINRLNSRVFQVRTITFTKESATILDEAGWEEIPESGADVTDYEGIANDIANATNNLGKSNFASEVTALLEQVENISTEKTLPVFLDGLVEDINATDLALSSVRLDETKVANLHNTYQQLGLDVLTAQGDTNSAFTAMLEKVADTDQFVFDINEQLGLLLVEGGKVSYDQFVKYQLLVDTVNASLTSMINQVSNGDTGLSAAHSKIQQNIDAITLLTGNNDVTDAFSKITQVSIDLNRLSNAITKQAIALKGDEWGQLQQTLNTELQLSQLAESNVDFAFAQEEMSSNIDEAKAEASNNKILMAAFKESLSLLSTTEYVLSSLKLAKAEVTKTLQAEIADEKNTRSSQILEIQQVITTESETHATAIEDINSTINDAETGLAKAHSEIASTNQTVSDESETRATAIEGINSTINDAETGLAKAHSEIASTNQTVSDESETRATAIEGINSTISDPETGLAKAHSEITATNQTVASKASTSALTNLAARVSAEENKSAAAILTMNAQADDIGKLEAKVFLGVDANGKITGMFINGSSSQSLIDFMGDKIQFTNPITNNVDFRWSAAQQSFAFQGSINLIGATHMRLSSANAFGSSNQFIEWFGPRLLNGSGDPDFTKIKESNAISFLKSNGEAYFGGAIVSGTLSNSLATSSMSTTAIVDLGTFGSNGGSIAIACSVTLSSSYDYFSASAPSAPANPACSIRLEEYVGSSWVLRQNVSYIGTGSVVGAEYEREFNKWRATKVQSLGGSFTYTDNKKNTANRRYRLRMTSRSGLLTSSSYSPSQRLSITTSEG</sequence>
<reference evidence="2 3" key="1">
    <citation type="submission" date="2014-08" db="EMBL/GenBank/DDBJ databases">
        <title>Genomic and Phenotypic Diversity of Colwellia psychrerythraea strains from Disparate Marine Basins.</title>
        <authorList>
            <person name="Techtmann S.M."/>
            <person name="Stelling S.C."/>
            <person name="Utturkar S.M."/>
            <person name="Alshibli N."/>
            <person name="Harris A."/>
            <person name="Brown S.D."/>
            <person name="Hazen T.C."/>
        </authorList>
    </citation>
    <scope>NUCLEOTIDE SEQUENCE [LARGE SCALE GENOMIC DNA]</scope>
    <source>
        <strain evidence="2 3">ND2E</strain>
    </source>
</reference>
<dbReference type="PATRIC" id="fig|28229.4.peg.3031"/>
<protein>
    <recommendedName>
        <fullName evidence="4">DUF1983 domain-containing protein</fullName>
    </recommendedName>
</protein>
<accession>A0A099KEK7</accession>
<name>A0A099KEK7_COLPS</name>